<dbReference type="SUPFAM" id="SSF48452">
    <property type="entry name" value="TPR-like"/>
    <property type="match status" value="1"/>
</dbReference>
<sequence>MFRKTPEAFSTDPQALALSKDAVAKGFDAGCTDQEKLFLYMPHMHSEDLADQDAVVRLIEAMGNHDGKNSAVEFAKEHRDIVAKFGRFPHRNALLGRTNTPEEDEFLKSHGGFGQ</sequence>
<keyword evidence="3" id="KW-1185">Reference proteome</keyword>
<dbReference type="InterPro" id="IPR011990">
    <property type="entry name" value="TPR-like_helical_dom_sf"/>
</dbReference>
<evidence type="ECO:0008006" key="4">
    <source>
        <dbReference type="Google" id="ProtNLM"/>
    </source>
</evidence>
<name>A0A7D8YX34_VANHU</name>
<comment type="caution">
    <text evidence="2">The sequence shown here is derived from an EMBL/GenBank/DDBJ whole genome shotgun (WGS) entry which is preliminary data.</text>
</comment>
<dbReference type="OrthoDB" id="2594351at2759"/>
<dbReference type="AlphaFoldDB" id="A0A7D8YX34"/>
<gene>
    <name evidence="2" type="ORF">VHUM_03900</name>
</gene>
<dbReference type="EMBL" id="QKWK01000012">
    <property type="protein sequence ID" value="TXT05080.1"/>
    <property type="molecule type" value="Genomic_DNA"/>
</dbReference>
<evidence type="ECO:0000313" key="2">
    <source>
        <dbReference type="EMBL" id="TXT05080.1"/>
    </source>
</evidence>
<protein>
    <recommendedName>
        <fullName evidence="4">DUF924-domain-containing protein</fullName>
    </recommendedName>
</protein>
<dbReference type="InterPro" id="IPR010323">
    <property type="entry name" value="DUF924"/>
</dbReference>
<evidence type="ECO:0000256" key="1">
    <source>
        <dbReference type="SAM" id="MobiDB-lite"/>
    </source>
</evidence>
<dbReference type="Pfam" id="PF06041">
    <property type="entry name" value="DUF924"/>
    <property type="match status" value="1"/>
</dbReference>
<dbReference type="Proteomes" id="UP000473826">
    <property type="component" value="Unassembled WGS sequence"/>
</dbReference>
<feature type="region of interest" description="Disordered" evidence="1">
    <location>
        <begin position="94"/>
        <end position="115"/>
    </location>
</feature>
<organism evidence="2 3">
    <name type="scientific">Vanrija humicola</name>
    <name type="common">Yeast</name>
    <name type="synonym">Cryptococcus humicola</name>
    <dbReference type="NCBI Taxonomy" id="5417"/>
    <lineage>
        <taxon>Eukaryota</taxon>
        <taxon>Fungi</taxon>
        <taxon>Dikarya</taxon>
        <taxon>Basidiomycota</taxon>
        <taxon>Agaricomycotina</taxon>
        <taxon>Tremellomycetes</taxon>
        <taxon>Trichosporonales</taxon>
        <taxon>Trichosporonaceae</taxon>
        <taxon>Vanrija</taxon>
    </lineage>
</organism>
<proteinExistence type="predicted"/>
<reference evidence="2 3" key="1">
    <citation type="journal article" date="2019" name="PLoS Genet.">
        <title>Convergent evolution of linked mating-type loci in basidiomycete fungi.</title>
        <authorList>
            <person name="Sun S."/>
            <person name="Coelho M.A."/>
            <person name="Heitman J."/>
            <person name="Nowrousian M."/>
        </authorList>
    </citation>
    <scope>NUCLEOTIDE SEQUENCE [LARGE SCALE GENOMIC DNA]</scope>
    <source>
        <strain evidence="2 3">CBS 4282</strain>
    </source>
</reference>
<dbReference type="Gene3D" id="1.25.40.10">
    <property type="entry name" value="Tetratricopeptide repeat domain"/>
    <property type="match status" value="1"/>
</dbReference>
<evidence type="ECO:0000313" key="3">
    <source>
        <dbReference type="Proteomes" id="UP000473826"/>
    </source>
</evidence>
<accession>A0A7D8YX34</accession>